<keyword evidence="7" id="KW-1133">Transmembrane helix</keyword>
<feature type="compositionally biased region" description="Polar residues" evidence="6">
    <location>
        <begin position="42"/>
        <end position="56"/>
    </location>
</feature>
<dbReference type="NCBIfam" id="TIGR00756">
    <property type="entry name" value="PPR"/>
    <property type="match status" value="2"/>
</dbReference>
<evidence type="ECO:0000313" key="8">
    <source>
        <dbReference type="EMBL" id="KAF1960451.1"/>
    </source>
</evidence>
<evidence type="ECO:0000256" key="1">
    <source>
        <dbReference type="ARBA" id="ARBA00006192"/>
    </source>
</evidence>
<feature type="transmembrane region" description="Helical" evidence="7">
    <location>
        <begin position="592"/>
        <end position="614"/>
    </location>
</feature>
<evidence type="ECO:0000256" key="4">
    <source>
        <dbReference type="ARBA" id="ARBA00044511"/>
    </source>
</evidence>
<name>A0A6A5U6C7_9PLEO</name>
<keyword evidence="7" id="KW-0472">Membrane</keyword>
<evidence type="ECO:0000256" key="7">
    <source>
        <dbReference type="SAM" id="Phobius"/>
    </source>
</evidence>
<dbReference type="OrthoDB" id="1908178at2759"/>
<dbReference type="PANTHER" id="PTHR47447:SF17">
    <property type="entry name" value="OS12G0638900 PROTEIN"/>
    <property type="match status" value="1"/>
</dbReference>
<reference evidence="8" key="1">
    <citation type="journal article" date="2020" name="Stud. Mycol.">
        <title>101 Dothideomycetes genomes: a test case for predicting lifestyles and emergence of pathogens.</title>
        <authorList>
            <person name="Haridas S."/>
            <person name="Albert R."/>
            <person name="Binder M."/>
            <person name="Bloem J."/>
            <person name="Labutti K."/>
            <person name="Salamov A."/>
            <person name="Andreopoulos B."/>
            <person name="Baker S."/>
            <person name="Barry K."/>
            <person name="Bills G."/>
            <person name="Bluhm B."/>
            <person name="Cannon C."/>
            <person name="Castanera R."/>
            <person name="Culley D."/>
            <person name="Daum C."/>
            <person name="Ezra D."/>
            <person name="Gonzalez J."/>
            <person name="Henrissat B."/>
            <person name="Kuo A."/>
            <person name="Liang C."/>
            <person name="Lipzen A."/>
            <person name="Lutzoni F."/>
            <person name="Magnuson J."/>
            <person name="Mondo S."/>
            <person name="Nolan M."/>
            <person name="Ohm R."/>
            <person name="Pangilinan J."/>
            <person name="Park H.-J."/>
            <person name="Ramirez L."/>
            <person name="Alfaro M."/>
            <person name="Sun H."/>
            <person name="Tritt A."/>
            <person name="Yoshinaga Y."/>
            <person name="Zwiers L.-H."/>
            <person name="Turgeon B."/>
            <person name="Goodwin S."/>
            <person name="Spatafora J."/>
            <person name="Crous P."/>
            <person name="Grigoriev I."/>
        </authorList>
    </citation>
    <scope>NUCLEOTIDE SEQUENCE</scope>
    <source>
        <strain evidence="8">CBS 675.92</strain>
    </source>
</reference>
<organism evidence="8 9">
    <name type="scientific">Byssothecium circinans</name>
    <dbReference type="NCBI Taxonomy" id="147558"/>
    <lineage>
        <taxon>Eukaryota</taxon>
        <taxon>Fungi</taxon>
        <taxon>Dikarya</taxon>
        <taxon>Ascomycota</taxon>
        <taxon>Pezizomycotina</taxon>
        <taxon>Dothideomycetes</taxon>
        <taxon>Pleosporomycetidae</taxon>
        <taxon>Pleosporales</taxon>
        <taxon>Massarineae</taxon>
        <taxon>Massarinaceae</taxon>
        <taxon>Byssothecium</taxon>
    </lineage>
</organism>
<dbReference type="PROSITE" id="PS51375">
    <property type="entry name" value="PPR"/>
    <property type="match status" value="3"/>
</dbReference>
<dbReference type="AlphaFoldDB" id="A0A6A5U6C7"/>
<evidence type="ECO:0000256" key="5">
    <source>
        <dbReference type="PROSITE-ProRule" id="PRU00708"/>
    </source>
</evidence>
<dbReference type="InterPro" id="IPR002885">
    <property type="entry name" value="PPR_rpt"/>
</dbReference>
<dbReference type="Proteomes" id="UP000800035">
    <property type="component" value="Unassembled WGS sequence"/>
</dbReference>
<feature type="repeat" description="PPR" evidence="5">
    <location>
        <begin position="368"/>
        <end position="402"/>
    </location>
</feature>
<dbReference type="Pfam" id="PF13812">
    <property type="entry name" value="PPR_3"/>
    <property type="match status" value="1"/>
</dbReference>
<sequence>MSLLRTLDRTSAVSNPSHARPLLTFLYPVLCKNDPSRRKFSKSSVNSPPRVTRTSTESMDSFFIQALVRAGSCPEHAKQISTLPHAFPFPMATKHHKTRRKNILHNKERREYKSAKVLKGRGPIKRAQHFAEEELKALVDYYGIDLEAQTIEETTEDDGPLIWNVGDDHEPWPFKSPKDREAAQKLEEMLKDEETPHHRVFGTYKELPAPGVVYLHIAVIRNMLHHLSVLERPTPIAMQRFLSILDDMKNAHIRITRFEWTTAIYLTGRFMGTVTADEVQSALHLWRDMEKRANVRGGIVTMNVLFDIAVKAGKYTLAETFLKEMQARKLKPHRHFRVSLIYYYGVQQNGNGVRKAYTDLVSAGDIVDTVVMNAVIAALIRAGEPSAAEQVFERMKRLHASKSNILPNRLPFNTRMWRGSRHLGLHFTHTAILHNRANATEKLKELQDMAPIAPNSRTYGILIRHYARAAGDMDRVIDLLRDMGYNAVPVEGTIFIAMFHGFQRFGGVRYSSWTLSRMEQTWQEYLEAVRNGLDRTWVSRMAVVSALRAFAKFGERERMLRAWDEVREVWDPEERDVESVMRVLGGTLSTTFALAFAFAFSVCVCVSAFVSVSLPPPPLSSSSSGILRNRKERNDQPEISAGCARHHSRVVVRAEVRLCTEGGDGVSEAGDGAGGEARKRSKMRRA</sequence>
<evidence type="ECO:0000256" key="6">
    <source>
        <dbReference type="SAM" id="MobiDB-lite"/>
    </source>
</evidence>
<feature type="region of interest" description="Disordered" evidence="6">
    <location>
        <begin position="662"/>
        <end position="686"/>
    </location>
</feature>
<dbReference type="PANTHER" id="PTHR47447">
    <property type="entry name" value="OS03G0856100 PROTEIN"/>
    <property type="match status" value="1"/>
</dbReference>
<accession>A0A6A5U6C7</accession>
<evidence type="ECO:0000313" key="9">
    <source>
        <dbReference type="Proteomes" id="UP000800035"/>
    </source>
</evidence>
<feature type="region of interest" description="Disordered" evidence="6">
    <location>
        <begin position="36"/>
        <end position="56"/>
    </location>
</feature>
<evidence type="ECO:0008006" key="10">
    <source>
        <dbReference type="Google" id="ProtNLM"/>
    </source>
</evidence>
<evidence type="ECO:0000256" key="3">
    <source>
        <dbReference type="ARBA" id="ARBA00044493"/>
    </source>
</evidence>
<comment type="similarity">
    <text evidence="1">Belongs to the CCM1 family.</text>
</comment>
<gene>
    <name evidence="8" type="ORF">CC80DRAFT_513997</name>
</gene>
<keyword evidence="9" id="KW-1185">Reference proteome</keyword>
<dbReference type="InterPro" id="IPR011990">
    <property type="entry name" value="TPR-like_helical_dom_sf"/>
</dbReference>
<feature type="repeat" description="PPR" evidence="5">
    <location>
        <begin position="455"/>
        <end position="490"/>
    </location>
</feature>
<dbReference type="EMBL" id="ML976983">
    <property type="protein sequence ID" value="KAF1960451.1"/>
    <property type="molecule type" value="Genomic_DNA"/>
</dbReference>
<keyword evidence="2" id="KW-0677">Repeat</keyword>
<keyword evidence="7" id="KW-0812">Transmembrane</keyword>
<proteinExistence type="inferred from homology"/>
<dbReference type="Pfam" id="PF01535">
    <property type="entry name" value="PPR"/>
    <property type="match status" value="1"/>
</dbReference>
<evidence type="ECO:0000256" key="2">
    <source>
        <dbReference type="ARBA" id="ARBA00022737"/>
    </source>
</evidence>
<feature type="region of interest" description="Disordered" evidence="6">
    <location>
        <begin position="617"/>
        <end position="640"/>
    </location>
</feature>
<feature type="repeat" description="PPR" evidence="5">
    <location>
        <begin position="298"/>
        <end position="332"/>
    </location>
</feature>
<dbReference type="Gene3D" id="1.25.40.10">
    <property type="entry name" value="Tetratricopeptide repeat domain"/>
    <property type="match status" value="2"/>
</dbReference>
<comment type="function">
    <text evidence="3">Regulates mitochondrial small subunit maturation by controlling 15S rRNA 5'-end processing. Localizes to the 5' precursor of the 15S rRNA in a position that is subsequently occupied by mS47 in the mature yeast mtSSU. Uses structure and sequence-specific RNA recognition, binding to a single-stranded region of the precursor and specifically recognizing bases -6 to -1. The exchange of Ccm1 for mS47 is coupled to the irreversible removal of precursor rRNA that is accompanied by conformational changes of the mitoribosomal proteins uS5m and mS26. These conformational changes signal completion of 5'-end rRNA processing through protection of the mature 5'-end of the 15S rRNA and stabilization of mS47. The removal of the 5' precursor together with the dissociation of Ccm1 may be catalyzed by the 5'-3' exoribonuclease Pet127. Involved in the specific removal of group I introns in mitochondrial encoded transcripts.</text>
</comment>
<comment type="subunit">
    <text evidence="4">Binds to mitochondrial small subunit 15S rRNA.</text>
</comment>
<protein>
    <recommendedName>
        <fullName evidence="10">Pentacotripeptide-repeat region of PRORP domain-containing protein</fullName>
    </recommendedName>
</protein>